<dbReference type="SUPFAM" id="SSF143011">
    <property type="entry name" value="RelE-like"/>
    <property type="match status" value="1"/>
</dbReference>
<organism evidence="2 3">
    <name type="scientific">Candidatus Yonathbacteria bacterium RIFCSPHIGHO2_02_FULL_44_14</name>
    <dbReference type="NCBI Taxonomy" id="1802724"/>
    <lineage>
        <taxon>Bacteria</taxon>
        <taxon>Candidatus Yonathiibacteriota</taxon>
    </lineage>
</organism>
<accession>A0A1G2SAI2</accession>
<gene>
    <name evidence="2" type="ORF">A3D51_02005</name>
</gene>
<evidence type="ECO:0000313" key="2">
    <source>
        <dbReference type="EMBL" id="OHA81331.1"/>
    </source>
</evidence>
<dbReference type="AlphaFoldDB" id="A0A1G2SAI2"/>
<comment type="caution">
    <text evidence="2">The sequence shown here is derived from an EMBL/GenBank/DDBJ whole genome shotgun (WGS) entry which is preliminary data.</text>
</comment>
<dbReference type="EMBL" id="MHUT01000009">
    <property type="protein sequence ID" value="OHA81331.1"/>
    <property type="molecule type" value="Genomic_DNA"/>
</dbReference>
<evidence type="ECO:0000313" key="3">
    <source>
        <dbReference type="Proteomes" id="UP000179118"/>
    </source>
</evidence>
<dbReference type="Proteomes" id="UP000179118">
    <property type="component" value="Unassembled WGS sequence"/>
</dbReference>
<evidence type="ECO:0008006" key="4">
    <source>
        <dbReference type="Google" id="ProtNLM"/>
    </source>
</evidence>
<dbReference type="InterPro" id="IPR035093">
    <property type="entry name" value="RelE/ParE_toxin_dom_sf"/>
</dbReference>
<sequence>MFEITYHKKVVDDISGISTSHKIAIKKAIQEKLTTEPEFFGKPLQFSLSGLRSLRVGDYRVVFQLKKKEVFVVLIVHRSVVYALAGKRI</sequence>
<dbReference type="Pfam" id="PF05016">
    <property type="entry name" value="ParE_toxin"/>
    <property type="match status" value="1"/>
</dbReference>
<protein>
    <recommendedName>
        <fullName evidence="4">Addiction module antitoxin RelB</fullName>
    </recommendedName>
</protein>
<keyword evidence="1" id="KW-1277">Toxin-antitoxin system</keyword>
<proteinExistence type="predicted"/>
<reference evidence="2 3" key="1">
    <citation type="journal article" date="2016" name="Nat. Commun.">
        <title>Thousands of microbial genomes shed light on interconnected biogeochemical processes in an aquifer system.</title>
        <authorList>
            <person name="Anantharaman K."/>
            <person name="Brown C.T."/>
            <person name="Hug L.A."/>
            <person name="Sharon I."/>
            <person name="Castelle C.J."/>
            <person name="Probst A.J."/>
            <person name="Thomas B.C."/>
            <person name="Singh A."/>
            <person name="Wilkins M.J."/>
            <person name="Karaoz U."/>
            <person name="Brodie E.L."/>
            <person name="Williams K.H."/>
            <person name="Hubbard S.S."/>
            <person name="Banfield J.F."/>
        </authorList>
    </citation>
    <scope>NUCLEOTIDE SEQUENCE [LARGE SCALE GENOMIC DNA]</scope>
</reference>
<evidence type="ECO:0000256" key="1">
    <source>
        <dbReference type="ARBA" id="ARBA00022649"/>
    </source>
</evidence>
<dbReference type="Gene3D" id="3.30.2310.20">
    <property type="entry name" value="RelE-like"/>
    <property type="match status" value="1"/>
</dbReference>
<dbReference type="InterPro" id="IPR007712">
    <property type="entry name" value="RelE/ParE_toxin"/>
</dbReference>
<name>A0A1G2SAI2_9BACT</name>